<dbReference type="InterPro" id="IPR000883">
    <property type="entry name" value="Cyt_C_Oxase_1"/>
</dbReference>
<evidence type="ECO:0000313" key="3">
    <source>
        <dbReference type="EMBL" id="RKD93635.1"/>
    </source>
</evidence>
<keyword evidence="1" id="KW-0812">Transmembrane</keyword>
<keyword evidence="1" id="KW-1133">Transmembrane helix</keyword>
<feature type="transmembrane region" description="Helical" evidence="1">
    <location>
        <begin position="722"/>
        <end position="740"/>
    </location>
</feature>
<dbReference type="Proteomes" id="UP000283805">
    <property type="component" value="Unassembled WGS sequence"/>
</dbReference>
<dbReference type="EMBL" id="RAPO01000003">
    <property type="protein sequence ID" value="RKD93635.1"/>
    <property type="molecule type" value="Genomic_DNA"/>
</dbReference>
<evidence type="ECO:0000313" key="4">
    <source>
        <dbReference type="Proteomes" id="UP000283805"/>
    </source>
</evidence>
<feature type="transmembrane region" description="Helical" evidence="1">
    <location>
        <begin position="222"/>
        <end position="244"/>
    </location>
</feature>
<feature type="transmembrane region" description="Helical" evidence="1">
    <location>
        <begin position="366"/>
        <end position="390"/>
    </location>
</feature>
<feature type="transmembrane region" description="Helical" evidence="1">
    <location>
        <begin position="543"/>
        <end position="564"/>
    </location>
</feature>
<evidence type="ECO:0000259" key="2">
    <source>
        <dbReference type="PROSITE" id="PS50855"/>
    </source>
</evidence>
<feature type="transmembrane region" description="Helical" evidence="1">
    <location>
        <begin position="516"/>
        <end position="537"/>
    </location>
</feature>
<organism evidence="3 4">
    <name type="scientific">Halopiger aswanensis</name>
    <dbReference type="NCBI Taxonomy" id="148449"/>
    <lineage>
        <taxon>Archaea</taxon>
        <taxon>Methanobacteriati</taxon>
        <taxon>Methanobacteriota</taxon>
        <taxon>Stenosarchaea group</taxon>
        <taxon>Halobacteria</taxon>
        <taxon>Halobacteriales</taxon>
        <taxon>Natrialbaceae</taxon>
        <taxon>Halopiger</taxon>
    </lineage>
</organism>
<accession>A0A3R7DBU9</accession>
<dbReference type="PANTHER" id="PTHR10422">
    <property type="entry name" value="CYTOCHROME C OXIDASE SUBUNIT 1"/>
    <property type="match status" value="1"/>
</dbReference>
<feature type="domain" description="Cytochrome oxidase subunit I profile" evidence="2">
    <location>
        <begin position="327"/>
        <end position="732"/>
    </location>
</feature>
<dbReference type="AlphaFoldDB" id="A0A3R7DBU9"/>
<dbReference type="InterPro" id="IPR054309">
    <property type="entry name" value="NorB_cytochrome_c-like"/>
</dbReference>
<dbReference type="SUPFAM" id="SSF81442">
    <property type="entry name" value="Cytochrome c oxidase subunit I-like"/>
    <property type="match status" value="1"/>
</dbReference>
<reference evidence="3 4" key="1">
    <citation type="submission" date="2018-09" db="EMBL/GenBank/DDBJ databases">
        <title>Genomic Encyclopedia of Archaeal and Bacterial Type Strains, Phase II (KMG-II): from individual species to whole genera.</title>
        <authorList>
            <person name="Goeker M."/>
        </authorList>
    </citation>
    <scope>NUCLEOTIDE SEQUENCE [LARGE SCALE GENOMIC DNA]</scope>
    <source>
        <strain evidence="3 4">DSM 13151</strain>
    </source>
</reference>
<feature type="transmembrane region" description="Helical" evidence="1">
    <location>
        <begin position="277"/>
        <end position="300"/>
    </location>
</feature>
<comment type="caution">
    <text evidence="3">The sequence shown here is derived from an EMBL/GenBank/DDBJ whole genome shotgun (WGS) entry which is preliminary data.</text>
</comment>
<feature type="transmembrane region" description="Helical" evidence="1">
    <location>
        <begin position="585"/>
        <end position="607"/>
    </location>
</feature>
<dbReference type="InterPro" id="IPR023616">
    <property type="entry name" value="Cyt_c_oxase-like_su1_dom"/>
</dbReference>
<dbReference type="GO" id="GO:0020037">
    <property type="term" value="F:heme binding"/>
    <property type="evidence" value="ECO:0007669"/>
    <property type="project" value="InterPro"/>
</dbReference>
<dbReference type="InterPro" id="IPR036927">
    <property type="entry name" value="Cyt_c_oxase-like_su1_sf"/>
</dbReference>
<feature type="transmembrane region" description="Helical" evidence="1">
    <location>
        <begin position="627"/>
        <end position="648"/>
    </location>
</feature>
<keyword evidence="1" id="KW-0472">Membrane</keyword>
<sequence length="778" mass="86764">MQVTRKQLATFLATIFVVNLIVMGGGAWLSYANSPDIPDTIVGPDGEQVATSDDVRDGKEIFQENGLMNQGSILGRGSYYDTDYTADTLELKTEHMRAYYAQNEHDVAYEDLDASQQAAIDERVRQELQSSNYDDTQVEYSAAEGYAHEQVRQEYVERYYEGDRERGIPEEQVQSAEAAEDFADFALWTAWISHTDRPGSEASFTNDFPYSPAAGNDAGGPVMTWSVIAMVLLVGGAGIAIWLYQAVELPEPEAEGVSIPHPKEIDLTPSQLLSSRFVLIGALLFFAQTLLGGLLAHYYVERDDFFGLHEFLGIDIMQILPWSIARTWHVDLGILWIATIWLGAGLFLAPLLTGREPRKQALYVKGLIGALLVVAVGALAGIWLGINNFFDGQLWWLLGNEGLEYLEIGRVWQAGLLVGFLGWTALVARGFKPLLDREPRYGLAHMIVYAGGSIGLLFMAGFLYTPRTNIVVTEFWRWWVVHMWVEGVFEFFILVVIALTLVSMNLLRKKSAEKAVIFQAALVMGSGVIGVSHHYWWAGLPEVWLPIGSVFSTIEFIPLLFILYEALGQYRAMDGASKDFPYRMVFYFIVASSVWNFFGAGVIGFFINLPVISYFQSGTYLTVAHAHGAMFGAFGFLAMGMAVYILRVTTRESHWSERRLTWSFWLCNVGLALMLFLSLLPVGFLQLETAFTQGYAASRSLEFYNSGIIQTLFWLRMPGDTLLIAGAGIFAWDVVAKLLFQRKPTAEETHSHVIADRIFGDSDAIDPTDPAEPVSDDD</sequence>
<dbReference type="PANTHER" id="PTHR10422:SF38">
    <property type="entry name" value="CYTOCHROME B SUBUNIT OF NITRIC OXIDE REDUCTASE"/>
    <property type="match status" value="1"/>
</dbReference>
<dbReference type="OrthoDB" id="234602at2157"/>
<keyword evidence="4" id="KW-1185">Reference proteome</keyword>
<dbReference type="PROSITE" id="PS50855">
    <property type="entry name" value="COX1"/>
    <property type="match status" value="1"/>
</dbReference>
<feature type="transmembrane region" description="Helical" evidence="1">
    <location>
        <begin position="333"/>
        <end position="354"/>
    </location>
</feature>
<feature type="transmembrane region" description="Helical" evidence="1">
    <location>
        <begin position="660"/>
        <end position="680"/>
    </location>
</feature>
<dbReference type="GO" id="GO:0009060">
    <property type="term" value="P:aerobic respiration"/>
    <property type="evidence" value="ECO:0007669"/>
    <property type="project" value="InterPro"/>
</dbReference>
<dbReference type="GO" id="GO:0016020">
    <property type="term" value="C:membrane"/>
    <property type="evidence" value="ECO:0007669"/>
    <property type="project" value="InterPro"/>
</dbReference>
<dbReference type="Gene3D" id="1.20.210.10">
    <property type="entry name" value="Cytochrome c oxidase-like, subunit I domain"/>
    <property type="match status" value="1"/>
</dbReference>
<dbReference type="GO" id="GO:0004129">
    <property type="term" value="F:cytochrome-c oxidase activity"/>
    <property type="evidence" value="ECO:0007669"/>
    <property type="project" value="InterPro"/>
</dbReference>
<dbReference type="Pfam" id="PF00115">
    <property type="entry name" value="COX1"/>
    <property type="match status" value="1"/>
</dbReference>
<feature type="transmembrane region" description="Helical" evidence="1">
    <location>
        <begin position="484"/>
        <end position="504"/>
    </location>
</feature>
<feature type="transmembrane region" description="Helical" evidence="1">
    <location>
        <begin position="410"/>
        <end position="431"/>
    </location>
</feature>
<protein>
    <submittedName>
        <fullName evidence="3">Nitric oxide reductase NorZ apoprotein</fullName>
    </submittedName>
</protein>
<dbReference type="RefSeq" id="WP_120245628.1">
    <property type="nucleotide sequence ID" value="NZ_RAPO01000003.1"/>
</dbReference>
<feature type="transmembrane region" description="Helical" evidence="1">
    <location>
        <begin position="443"/>
        <end position="464"/>
    </location>
</feature>
<evidence type="ECO:0000256" key="1">
    <source>
        <dbReference type="SAM" id="Phobius"/>
    </source>
</evidence>
<gene>
    <name evidence="3" type="ORF">ATJ93_3266</name>
</gene>
<name>A0A3R7DBU9_9EURY</name>
<proteinExistence type="predicted"/>
<feature type="transmembrane region" description="Helical" evidence="1">
    <location>
        <begin position="12"/>
        <end position="31"/>
    </location>
</feature>
<dbReference type="Pfam" id="PF22085">
    <property type="entry name" value="NorB_cytochrome_c-like"/>
    <property type="match status" value="1"/>
</dbReference>